<feature type="region of interest" description="Disordered" evidence="1">
    <location>
        <begin position="53"/>
        <end position="80"/>
    </location>
</feature>
<protein>
    <submittedName>
        <fullName evidence="2">Secreted protein</fullName>
    </submittedName>
</protein>
<dbReference type="AlphaFoldDB" id="A0A3S7V085"/>
<sequence>MLFMLRAAASPRDRLAAPATASLRRVGRVSRAAALLAAALAFAPATLRAETGSPLPQGYTTDIPNAPAAPPSPAAPSAMPVQQIDEAEPAADEFADNDPSALTDFNEPLAPYGTWVDDASYGTVWVPSATVVGADFAPYQTAGHWTMADGGDWMWVSDYDWGYIPFHYGRWVWIAGRGWAWIPGRTYAPAWVVWRVGDGGYLGWAPMPPTWYWSGGVSVGLWTTPVAAYCFVPTAYVFHHHVHTYVVRDHVVVRQARGGHAHVPRGFAVGQRRAEGRRARQLPPRVAVAARCGRPGVGRAEVVLEAGSAGARVRDEGLDGVRAPRDQRSW</sequence>
<dbReference type="Pfam" id="PF20245">
    <property type="entry name" value="DUF6600"/>
    <property type="match status" value="1"/>
</dbReference>
<reference evidence="2" key="1">
    <citation type="journal article" date="2018" name="J. Ind. Microbiol. Biotechnol.">
        <title>Genome mining reveals uncommon alkylpyrones as type III PKS products from myxobacteria.</title>
        <authorList>
            <person name="Hug J.J."/>
            <person name="Panter F."/>
            <person name="Krug D."/>
            <person name="Muller R."/>
        </authorList>
    </citation>
    <scope>NUCLEOTIDE SEQUENCE</scope>
    <source>
        <strain evidence="2">MSr9315</strain>
    </source>
</reference>
<dbReference type="InterPro" id="IPR046535">
    <property type="entry name" value="DUF6600"/>
</dbReference>
<evidence type="ECO:0000313" key="2">
    <source>
        <dbReference type="EMBL" id="AYM54421.1"/>
    </source>
</evidence>
<name>A0A3S7V085_9BACT</name>
<proteinExistence type="predicted"/>
<accession>A0A3S7V085</accession>
<dbReference type="EMBL" id="MH908922">
    <property type="protein sequence ID" value="AYM54421.1"/>
    <property type="molecule type" value="Genomic_DNA"/>
</dbReference>
<organism evidence="2">
    <name type="scientific">Phaselicystis flava</name>
    <dbReference type="NCBI Taxonomy" id="525924"/>
    <lineage>
        <taxon>Bacteria</taxon>
        <taxon>Pseudomonadati</taxon>
        <taxon>Myxococcota</taxon>
        <taxon>Polyangia</taxon>
        <taxon>Polyangiales</taxon>
        <taxon>Phaselicystidaceae</taxon>
        <taxon>Phaselicystis</taxon>
    </lineage>
</organism>
<evidence type="ECO:0000256" key="1">
    <source>
        <dbReference type="SAM" id="MobiDB-lite"/>
    </source>
</evidence>